<dbReference type="CDD" id="cd00085">
    <property type="entry name" value="HNHc"/>
    <property type="match status" value="1"/>
</dbReference>
<keyword evidence="6" id="KW-1185">Reference proteome</keyword>
<keyword evidence="5" id="KW-0540">Nuclease</keyword>
<keyword evidence="5" id="KW-0378">Hydrolase</keyword>
<dbReference type="STRING" id="1344003.SAMN05445060_1936"/>
<evidence type="ECO:0000313" key="6">
    <source>
        <dbReference type="Proteomes" id="UP000186218"/>
    </source>
</evidence>
<organism evidence="5 6">
    <name type="scientific">Williamsia sterculiae</name>
    <dbReference type="NCBI Taxonomy" id="1344003"/>
    <lineage>
        <taxon>Bacteria</taxon>
        <taxon>Bacillati</taxon>
        <taxon>Actinomycetota</taxon>
        <taxon>Actinomycetes</taxon>
        <taxon>Mycobacteriales</taxon>
        <taxon>Nocardiaceae</taxon>
        <taxon>Williamsia</taxon>
    </lineage>
</organism>
<evidence type="ECO:0000313" key="5">
    <source>
        <dbReference type="EMBL" id="SIR98108.1"/>
    </source>
</evidence>
<keyword evidence="5" id="KW-0255">Endonuclease</keyword>
<evidence type="ECO:0000259" key="4">
    <source>
        <dbReference type="Pfam" id="PF02720"/>
    </source>
</evidence>
<dbReference type="InterPro" id="IPR003615">
    <property type="entry name" value="HNH_nuc"/>
</dbReference>
<comment type="similarity">
    <text evidence="1">Belongs to the Rv1128c/1148c/1588c/1702c/1945/3466 family.</text>
</comment>
<reference evidence="5 6" key="1">
    <citation type="submission" date="2017-01" db="EMBL/GenBank/DDBJ databases">
        <authorList>
            <person name="Mah S.A."/>
            <person name="Swanson W.J."/>
            <person name="Moy G.W."/>
            <person name="Vacquier V.D."/>
        </authorList>
    </citation>
    <scope>NUCLEOTIDE SEQUENCE [LARGE SCALE GENOMIC DNA]</scope>
    <source>
        <strain evidence="5 6">CPCC 203464</strain>
    </source>
</reference>
<proteinExistence type="inferred from homology"/>
<dbReference type="Proteomes" id="UP000186218">
    <property type="component" value="Unassembled WGS sequence"/>
</dbReference>
<gene>
    <name evidence="5" type="ORF">SAMN05445060_1936</name>
</gene>
<dbReference type="InterPro" id="IPR002711">
    <property type="entry name" value="HNH"/>
</dbReference>
<dbReference type="GO" id="GO:0004519">
    <property type="term" value="F:endonuclease activity"/>
    <property type="evidence" value="ECO:0007669"/>
    <property type="project" value="UniProtKB-KW"/>
</dbReference>
<dbReference type="AlphaFoldDB" id="A0A1N7FCJ4"/>
<name>A0A1N7FCJ4_9NOCA</name>
<dbReference type="EMBL" id="FTNT01000005">
    <property type="protein sequence ID" value="SIR98108.1"/>
    <property type="molecule type" value="Genomic_DNA"/>
</dbReference>
<evidence type="ECO:0000259" key="3">
    <source>
        <dbReference type="Pfam" id="PF01844"/>
    </source>
</evidence>
<sequence>MSGEKVNPAIDCTSGAGMCGRRLRTNVGYESLTRRCASAAMVSSTRDDLPDPDRPVKTVSAFFGTSMVTSCRLLVAAPTTRITSVVDRPWRVMRRPRGQLWRGFMRPRFAAPSTDISLHARSFERNVEHMFPCVTSDDEADPAPDLRSVLAALKDFDTDELLVVQKALSDRLVDSSFVELDDEQVVDAAVRLQRQTRRDEAVQVALTTQMLERGLPAKRGLRRNGFLREVLGLSGSEAVARVANTEHCAPLVGLTGDTLPPYAPTMATLLREGLIGTAHVRVMRSVIAKFPTAVRDDRPVWEAAEQQLGELAAMLDPDQLTRAAQRLLAYLDPDGVDDDDRDRKRRRSLTVGRQGVDHMSGIRGELDPVTRALWDVLAEKWARPGINNPDDPDSPTGDADKVDPKVVAAAAKRDTRSTAQRNHDAFTLMLRTITESGVLGQHRGLPAQVIVTMTLEELEAETGIATTASGGTLPVRDALTLAGTTRPFLALLDDKDRPLFLGRQRRLASADQRMALIASQRGCTRPGCDQPATRAAVHHVQEWKNGGLTDIDVLALACDADHAQVNDSEHGWITEIITPDTGPPDLVGRVGWKQRGTDQPLQANPVLRQDRTITARATANRHQLALETGQARTAQRFRDTLRDQLTLTRADGRRWEHDLHLIPLGEPPHDQRAAEKPTS</sequence>
<dbReference type="Pfam" id="PF02720">
    <property type="entry name" value="DUF222"/>
    <property type="match status" value="1"/>
</dbReference>
<feature type="domain" description="DUF222" evidence="4">
    <location>
        <begin position="188"/>
        <end position="517"/>
    </location>
</feature>
<evidence type="ECO:0000256" key="2">
    <source>
        <dbReference type="SAM" id="MobiDB-lite"/>
    </source>
</evidence>
<feature type="domain" description="HNH" evidence="3">
    <location>
        <begin position="523"/>
        <end position="566"/>
    </location>
</feature>
<dbReference type="GO" id="GO:0003676">
    <property type="term" value="F:nucleic acid binding"/>
    <property type="evidence" value="ECO:0007669"/>
    <property type="project" value="InterPro"/>
</dbReference>
<dbReference type="Pfam" id="PF01844">
    <property type="entry name" value="HNH"/>
    <property type="match status" value="1"/>
</dbReference>
<accession>A0A1N7FCJ4</accession>
<evidence type="ECO:0000256" key="1">
    <source>
        <dbReference type="ARBA" id="ARBA00023450"/>
    </source>
</evidence>
<dbReference type="GO" id="GO:0008270">
    <property type="term" value="F:zinc ion binding"/>
    <property type="evidence" value="ECO:0007669"/>
    <property type="project" value="InterPro"/>
</dbReference>
<protein>
    <submittedName>
        <fullName evidence="5">HNH endonuclease</fullName>
    </submittedName>
</protein>
<feature type="region of interest" description="Disordered" evidence="2">
    <location>
        <begin position="332"/>
        <end position="354"/>
    </location>
</feature>
<dbReference type="InterPro" id="IPR003870">
    <property type="entry name" value="DUF222"/>
</dbReference>